<name>A0A9P8BS32_9FUNG</name>
<evidence type="ECO:0000256" key="1">
    <source>
        <dbReference type="ARBA" id="ARBA00005964"/>
    </source>
</evidence>
<comment type="caution">
    <text evidence="6">The sequence shown here is derived from an EMBL/GenBank/DDBJ whole genome shotgun (WGS) entry which is preliminary data.</text>
</comment>
<dbReference type="SUPFAM" id="SSF53474">
    <property type="entry name" value="alpha/beta-Hydrolases"/>
    <property type="match status" value="2"/>
</dbReference>
<feature type="compositionally biased region" description="Polar residues" evidence="3">
    <location>
        <begin position="1303"/>
        <end position="1320"/>
    </location>
</feature>
<dbReference type="InterPro" id="IPR029058">
    <property type="entry name" value="AB_hydrolase_fold"/>
</dbReference>
<dbReference type="Gene3D" id="3.40.50.1820">
    <property type="entry name" value="alpha/beta hydrolase"/>
    <property type="match status" value="2"/>
</dbReference>
<evidence type="ECO:0000259" key="5">
    <source>
        <dbReference type="Pfam" id="PF00135"/>
    </source>
</evidence>
<evidence type="ECO:0000313" key="6">
    <source>
        <dbReference type="EMBL" id="KAG9066130.1"/>
    </source>
</evidence>
<keyword evidence="7" id="KW-1185">Reference proteome</keyword>
<evidence type="ECO:0000256" key="2">
    <source>
        <dbReference type="ARBA" id="ARBA00022801"/>
    </source>
</evidence>
<feature type="region of interest" description="Disordered" evidence="3">
    <location>
        <begin position="1303"/>
        <end position="1322"/>
    </location>
</feature>
<evidence type="ECO:0000256" key="3">
    <source>
        <dbReference type="SAM" id="MobiDB-lite"/>
    </source>
</evidence>
<feature type="domain" description="Carboxylesterase type B" evidence="5">
    <location>
        <begin position="831"/>
        <end position="1355"/>
    </location>
</feature>
<protein>
    <submittedName>
        <fullName evidence="6">Carboxylesterase 5A</fullName>
    </submittedName>
</protein>
<evidence type="ECO:0000313" key="7">
    <source>
        <dbReference type="Proteomes" id="UP000707451"/>
    </source>
</evidence>
<feature type="domain" description="Carboxylesterase type B" evidence="5">
    <location>
        <begin position="186"/>
        <end position="720"/>
    </location>
</feature>
<dbReference type="Proteomes" id="UP000707451">
    <property type="component" value="Unassembled WGS sequence"/>
</dbReference>
<comment type="similarity">
    <text evidence="1">Belongs to the type-B carboxylesterase/lipase family.</text>
</comment>
<keyword evidence="4" id="KW-0732">Signal</keyword>
<dbReference type="PANTHER" id="PTHR45570:SF2">
    <property type="entry name" value="ACETYLCHOLINESTERASE 1-LIKE"/>
    <property type="match status" value="1"/>
</dbReference>
<feature type="chain" id="PRO_5040105843" evidence="4">
    <location>
        <begin position="27"/>
        <end position="1387"/>
    </location>
</feature>
<dbReference type="GO" id="GO:0016787">
    <property type="term" value="F:hydrolase activity"/>
    <property type="evidence" value="ECO:0007669"/>
    <property type="project" value="UniProtKB-KW"/>
</dbReference>
<sequence>MNQKMMTPIITKVLLVASCLATAASASPLYRRQSSQESSLVQDAPLAGDLAGVHLLLNNDLDSNTPKHPVIFLAEARSYKDSRHVCDRLGEDLVDSGNLGFAKDLLDITRIAANDLKKVSRLWVKNADTSSSSCTAFDRKSGHTVQLPCITHLPALCANTLPRYQIGPDVHTDKTKQIKVRTPHAGTYQGYRDQNQFRFLGIKYAQPPVDRLRFLPPQRMKAGDADKAKDATKYGFVCTQDAYEGDAKPNATEEMFSLGAPESEDCLHLNVFTPSLSSEQGGSGKKKGLAVMVYVHGGGFTSFSGSSPVFEPGNLVSRGGVVVVTLNYRLGIFGFFESPPLISRSKATGNLAIRDQIAALQWVQDNIVAFGGDPDQVTIFGESAGGFSMRALLSVPAAFGLYKNVISQSDLLGIPFSSPKIAGEIGAGLLKYLGCSPSDFACAQSKTAVQVQIAEHNATMDVILADGNEWLMNAGSVYRPTIDGDFFPGDFADLVRTGRYNRKANILWGSTRDEAAAFLPYAFPKPIPLDEEDKALAGYLLEDRTKKLFTSPAYALNKSDTDTIRNELSIAVTDLLWACAVQRMSRGTASQHSKVYTYRMDYGRNIYSTFSDISPPFCRGRICHADDVIPSFGSGDVKYGTVQTGSDARFSRQVIDRFVTFAKTGSPNPKKDSGVLGLAARNADVTSVKWPEYVSGEDRVFVFEETAGRVEVGKDTERCHWIGLRRMYIMIIRSMRLMAKLASGSTPGLQRLLNTTPVAASEVKGGNQYWVNNGTGGSAKCTAFDRKTGHTLQLSCSIKLPALCTNSIARTQVGTNNDKSKQIKVRTPKAGTWQGYRDQNQFRFLGIPYAEPPIGNLRFQKPMRLNPRKYGGNNKVNDATEYGFVCTQLPLGINLTSEQWDFFLGAKQSEDCLHLNVFTPSLKDSRSKGLSVMVYVHGGGYAALASSAPIYEPGNLVSRGGVVIVTLNYRMSVFGLFENTPAIPRSKAPGNLATRDQIAALQWVRDNIAAFGGDPSQVTVFGESAGGWSMRALLSAPSTFGLYRNVISQSDPIDIPLSNPKFAGKITDLTMQNLGCKSSDLACAQNKSTDEITAAQTKALDVFLRQPENSWVQTAAVFRPCVDKSLIHADFAELVRTGKYNRKANIMWGSTRDEAGAFVPLILPNVIPLVDEDAELAKLIHNNRTRGLIRSPYYKTNASDPDTVRDTFGAASTDYYWTCPIQVMSRGTAVQKSNVYTYIMDHGRGIDGALVKGQVGYCTGRVCHGDDNIPTFGSGDALPGVEQTGGDARFSRQVIDRFTTFAKTGSPNPNKKAGNTSSNLGAAFQNPDVTNVQWPKYDKSNPVFLFNLPNSTVVRNADVAKCEWTAKNIEFDYQVHGPTGKFVPIFP</sequence>
<dbReference type="OrthoDB" id="408631at2759"/>
<gene>
    <name evidence="6" type="primary">CES5A_1</name>
    <name evidence="6" type="ORF">KI688_001349</name>
</gene>
<dbReference type="PROSITE" id="PS00122">
    <property type="entry name" value="CARBOXYLESTERASE_B_1"/>
    <property type="match status" value="2"/>
</dbReference>
<dbReference type="InterPro" id="IPR002018">
    <property type="entry name" value="CarbesteraseB"/>
</dbReference>
<dbReference type="InterPro" id="IPR019826">
    <property type="entry name" value="Carboxylesterase_B_AS"/>
</dbReference>
<organism evidence="6 7">
    <name type="scientific">Linnemannia hyalina</name>
    <dbReference type="NCBI Taxonomy" id="64524"/>
    <lineage>
        <taxon>Eukaryota</taxon>
        <taxon>Fungi</taxon>
        <taxon>Fungi incertae sedis</taxon>
        <taxon>Mucoromycota</taxon>
        <taxon>Mortierellomycotina</taxon>
        <taxon>Mortierellomycetes</taxon>
        <taxon>Mortierellales</taxon>
        <taxon>Mortierellaceae</taxon>
        <taxon>Linnemannia</taxon>
    </lineage>
</organism>
<evidence type="ECO:0000256" key="4">
    <source>
        <dbReference type="SAM" id="SignalP"/>
    </source>
</evidence>
<dbReference type="PANTHER" id="PTHR45570">
    <property type="entry name" value="CARBOXYLIC ESTER HYDROLASE"/>
    <property type="match status" value="1"/>
</dbReference>
<feature type="signal peptide" evidence="4">
    <location>
        <begin position="1"/>
        <end position="26"/>
    </location>
</feature>
<dbReference type="Pfam" id="PF00135">
    <property type="entry name" value="COesterase"/>
    <property type="match status" value="2"/>
</dbReference>
<proteinExistence type="inferred from homology"/>
<accession>A0A9P8BS32</accession>
<reference evidence="6" key="1">
    <citation type="submission" date="2021-06" db="EMBL/GenBank/DDBJ databases">
        <title>Genome Sequence of Mortierella hyaline Strain SCG-10, a Cold-Adapted, Nitrate-Reducing Fungus Isolated from Soil in Minnesota, USA.</title>
        <authorList>
            <person name="Aldossari N."/>
        </authorList>
    </citation>
    <scope>NUCLEOTIDE SEQUENCE</scope>
    <source>
        <strain evidence="6">SCG-10</strain>
    </source>
</reference>
<dbReference type="EMBL" id="JAHRHY010000010">
    <property type="protein sequence ID" value="KAG9066130.1"/>
    <property type="molecule type" value="Genomic_DNA"/>
</dbReference>
<keyword evidence="2" id="KW-0378">Hydrolase</keyword>